<gene>
    <name evidence="1" type="ORF">POPTR_001G072900</name>
</gene>
<evidence type="ECO:0000313" key="1">
    <source>
        <dbReference type="EMBL" id="PNT53174.1"/>
    </source>
</evidence>
<evidence type="ECO:0000313" key="2">
    <source>
        <dbReference type="Proteomes" id="UP000006729"/>
    </source>
</evidence>
<dbReference type="Gene3D" id="1.10.240.10">
    <property type="entry name" value="Tyrosyl-Transfer RNA Synthetase"/>
    <property type="match status" value="1"/>
</dbReference>
<dbReference type="PANTHER" id="PTHR43766:SF1">
    <property type="entry name" value="TRYPTOPHAN--TRNA LIGASE, MITOCHONDRIAL"/>
    <property type="match status" value="1"/>
</dbReference>
<dbReference type="AlphaFoldDB" id="B9GMY3"/>
<dbReference type="EMBL" id="CM009290">
    <property type="protein sequence ID" value="PNT53174.1"/>
    <property type="molecule type" value="Genomic_DNA"/>
</dbReference>
<dbReference type="HOGENOM" id="CLU_2214481_0_0_1"/>
<protein>
    <recommendedName>
        <fullName evidence="3">Tryptophanyl-tRNA synthetase</fullName>
    </recommendedName>
</protein>
<dbReference type="InterPro" id="IPR050203">
    <property type="entry name" value="Trp-tRNA_synthetase"/>
</dbReference>
<dbReference type="STRING" id="3694.B9GMY3"/>
<sequence length="107" mass="11880">MTVFSLVSISFDPRIFSRVYLEFDNPERPECSSNLLSVYQLVSGKTKEVLYDAAKECQGLNSGVFKPLLTDALSEHLHPIQEGASKAAEIADATLKNVYQAMGILRR</sequence>
<reference evidence="1 2" key="1">
    <citation type="journal article" date="2006" name="Science">
        <title>The genome of black cottonwood, Populus trichocarpa (Torr. &amp; Gray).</title>
        <authorList>
            <person name="Tuskan G.A."/>
            <person name="Difazio S."/>
            <person name="Jansson S."/>
            <person name="Bohlmann J."/>
            <person name="Grigoriev I."/>
            <person name="Hellsten U."/>
            <person name="Putnam N."/>
            <person name="Ralph S."/>
            <person name="Rombauts S."/>
            <person name="Salamov A."/>
            <person name="Schein J."/>
            <person name="Sterck L."/>
            <person name="Aerts A."/>
            <person name="Bhalerao R.R."/>
            <person name="Bhalerao R.P."/>
            <person name="Blaudez D."/>
            <person name="Boerjan W."/>
            <person name="Brun A."/>
            <person name="Brunner A."/>
            <person name="Busov V."/>
            <person name="Campbell M."/>
            <person name="Carlson J."/>
            <person name="Chalot M."/>
            <person name="Chapman J."/>
            <person name="Chen G.L."/>
            <person name="Cooper D."/>
            <person name="Coutinho P.M."/>
            <person name="Couturier J."/>
            <person name="Covert S."/>
            <person name="Cronk Q."/>
            <person name="Cunningham R."/>
            <person name="Davis J."/>
            <person name="Degroeve S."/>
            <person name="Dejardin A."/>
            <person name="Depamphilis C."/>
            <person name="Detter J."/>
            <person name="Dirks B."/>
            <person name="Dubchak I."/>
            <person name="Duplessis S."/>
            <person name="Ehlting J."/>
            <person name="Ellis B."/>
            <person name="Gendler K."/>
            <person name="Goodstein D."/>
            <person name="Gribskov M."/>
            <person name="Grimwood J."/>
            <person name="Groover A."/>
            <person name="Gunter L."/>
            <person name="Hamberger B."/>
            <person name="Heinze B."/>
            <person name="Helariutta Y."/>
            <person name="Henrissat B."/>
            <person name="Holligan D."/>
            <person name="Holt R."/>
            <person name="Huang W."/>
            <person name="Islam-Faridi N."/>
            <person name="Jones S."/>
            <person name="Jones-Rhoades M."/>
            <person name="Jorgensen R."/>
            <person name="Joshi C."/>
            <person name="Kangasjarvi J."/>
            <person name="Karlsson J."/>
            <person name="Kelleher C."/>
            <person name="Kirkpatrick R."/>
            <person name="Kirst M."/>
            <person name="Kohler A."/>
            <person name="Kalluri U."/>
            <person name="Larimer F."/>
            <person name="Leebens-Mack J."/>
            <person name="Leple J.C."/>
            <person name="Locascio P."/>
            <person name="Lou Y."/>
            <person name="Lucas S."/>
            <person name="Martin F."/>
            <person name="Montanini B."/>
            <person name="Napoli C."/>
            <person name="Nelson D.R."/>
            <person name="Nelson C."/>
            <person name="Nieminen K."/>
            <person name="Nilsson O."/>
            <person name="Pereda V."/>
            <person name="Peter G."/>
            <person name="Philippe R."/>
            <person name="Pilate G."/>
            <person name="Poliakov A."/>
            <person name="Razumovskaya J."/>
            <person name="Richardson P."/>
            <person name="Rinaldi C."/>
            <person name="Ritland K."/>
            <person name="Rouze P."/>
            <person name="Ryaboy D."/>
            <person name="Schmutz J."/>
            <person name="Schrader J."/>
            <person name="Segerman B."/>
            <person name="Shin H."/>
            <person name="Siddiqui A."/>
            <person name="Sterky F."/>
            <person name="Terry A."/>
            <person name="Tsai C.J."/>
            <person name="Uberbacher E."/>
            <person name="Unneberg P."/>
            <person name="Vahala J."/>
            <person name="Wall K."/>
            <person name="Wessler S."/>
            <person name="Yang G."/>
            <person name="Yin T."/>
            <person name="Douglas C."/>
            <person name="Marra M."/>
            <person name="Sandberg G."/>
            <person name="Van de Peer Y."/>
            <person name="Rokhsar D."/>
        </authorList>
    </citation>
    <scope>NUCLEOTIDE SEQUENCE [LARGE SCALE GENOMIC DNA]</scope>
    <source>
        <strain evidence="2">cv. Nisqually</strain>
    </source>
</reference>
<accession>B9GMY3</accession>
<evidence type="ECO:0008006" key="3">
    <source>
        <dbReference type="Google" id="ProtNLM"/>
    </source>
</evidence>
<organism evidence="1 2">
    <name type="scientific">Populus trichocarpa</name>
    <name type="common">Western balsam poplar</name>
    <name type="synonym">Populus balsamifera subsp. trichocarpa</name>
    <dbReference type="NCBI Taxonomy" id="3694"/>
    <lineage>
        <taxon>Eukaryota</taxon>
        <taxon>Viridiplantae</taxon>
        <taxon>Streptophyta</taxon>
        <taxon>Embryophyta</taxon>
        <taxon>Tracheophyta</taxon>
        <taxon>Spermatophyta</taxon>
        <taxon>Magnoliopsida</taxon>
        <taxon>eudicotyledons</taxon>
        <taxon>Gunneridae</taxon>
        <taxon>Pentapetalae</taxon>
        <taxon>rosids</taxon>
        <taxon>fabids</taxon>
        <taxon>Malpighiales</taxon>
        <taxon>Salicaceae</taxon>
        <taxon>Saliceae</taxon>
        <taxon>Populus</taxon>
    </lineage>
</organism>
<dbReference type="Proteomes" id="UP000006729">
    <property type="component" value="Chromosome 1"/>
</dbReference>
<name>B9GMY3_POPTR</name>
<dbReference type="eggNOG" id="KOG2713">
    <property type="taxonomic scope" value="Eukaryota"/>
</dbReference>
<dbReference type="PANTHER" id="PTHR43766">
    <property type="entry name" value="TRYPTOPHAN--TRNA LIGASE, MITOCHONDRIAL"/>
    <property type="match status" value="1"/>
</dbReference>
<dbReference type="SUPFAM" id="SSF52374">
    <property type="entry name" value="Nucleotidylyl transferase"/>
    <property type="match status" value="1"/>
</dbReference>
<keyword evidence="2" id="KW-1185">Reference proteome</keyword>
<proteinExistence type="predicted"/>
<dbReference type="InParanoid" id="B9GMY3"/>